<dbReference type="PATRIC" id="fig|1107882.3.peg.4627"/>
<organism evidence="1 2">
    <name type="scientific">Mesorhizobium alhagi CCNWXJ12-2</name>
    <dbReference type="NCBI Taxonomy" id="1107882"/>
    <lineage>
        <taxon>Bacteria</taxon>
        <taxon>Pseudomonadati</taxon>
        <taxon>Pseudomonadota</taxon>
        <taxon>Alphaproteobacteria</taxon>
        <taxon>Hyphomicrobiales</taxon>
        <taxon>Phyllobacteriaceae</taxon>
        <taxon>Allomesorhizobium</taxon>
    </lineage>
</organism>
<sequence length="62" mass="6895">MPIGPSARLLSQATTPVYGRHANEREEQDLAAELMGFLSTSLGSSETTHAWLQRLWRDLVTP</sequence>
<protein>
    <submittedName>
        <fullName evidence="1">Uncharacterized protein</fullName>
    </submittedName>
</protein>
<reference evidence="1 2" key="1">
    <citation type="journal article" date="2012" name="J. Bacteriol.">
        <title>Draft Genome Sequence of Mesorhizobium alhagi CCNWXJ12-2T, a Novel Salt-Resistant Species Isolated from the Desert of Northwestern China.</title>
        <authorList>
            <person name="Zhou M."/>
            <person name="Chen W."/>
            <person name="Chen H."/>
            <person name="Wei G."/>
        </authorList>
    </citation>
    <scope>NUCLEOTIDE SEQUENCE [LARGE SCALE GENOMIC DNA]</scope>
    <source>
        <strain evidence="1 2">CCNWXJ12-2</strain>
    </source>
</reference>
<dbReference type="EMBL" id="AHAM01000204">
    <property type="protein sequence ID" value="EHK54642.1"/>
    <property type="molecule type" value="Genomic_DNA"/>
</dbReference>
<dbReference type="Proteomes" id="UP000003250">
    <property type="component" value="Unassembled WGS sequence"/>
</dbReference>
<evidence type="ECO:0000313" key="1">
    <source>
        <dbReference type="EMBL" id="EHK54642.1"/>
    </source>
</evidence>
<proteinExistence type="predicted"/>
<name>H0HX45_9HYPH</name>
<evidence type="ECO:0000313" key="2">
    <source>
        <dbReference type="Proteomes" id="UP000003250"/>
    </source>
</evidence>
<gene>
    <name evidence="1" type="ORF">MAXJ12_23822</name>
</gene>
<accession>H0HX45</accession>
<keyword evidence="2" id="KW-1185">Reference proteome</keyword>
<dbReference type="RefSeq" id="WP_008838352.1">
    <property type="nucleotide sequence ID" value="NZ_AHAM01000204.1"/>
</dbReference>
<dbReference type="AlphaFoldDB" id="H0HX45"/>